<dbReference type="InterPro" id="IPR007278">
    <property type="entry name" value="DUF397"/>
</dbReference>
<organism evidence="2 3">
    <name type="scientific">Streptomyces chlorus</name>
    <dbReference type="NCBI Taxonomy" id="887452"/>
    <lineage>
        <taxon>Bacteria</taxon>
        <taxon>Bacillati</taxon>
        <taxon>Actinomycetota</taxon>
        <taxon>Actinomycetes</taxon>
        <taxon>Kitasatosporales</taxon>
        <taxon>Streptomycetaceae</taxon>
        <taxon>Streptomyces</taxon>
    </lineage>
</organism>
<accession>A0ABW1DWY7</accession>
<reference evidence="3" key="1">
    <citation type="journal article" date="2019" name="Int. J. Syst. Evol. Microbiol.">
        <title>The Global Catalogue of Microorganisms (GCM) 10K type strain sequencing project: providing services to taxonomists for standard genome sequencing and annotation.</title>
        <authorList>
            <consortium name="The Broad Institute Genomics Platform"/>
            <consortium name="The Broad Institute Genome Sequencing Center for Infectious Disease"/>
            <person name="Wu L."/>
            <person name="Ma J."/>
        </authorList>
    </citation>
    <scope>NUCLEOTIDE SEQUENCE [LARGE SCALE GENOMIC DNA]</scope>
    <source>
        <strain evidence="3">JCM 10411</strain>
    </source>
</reference>
<dbReference type="Proteomes" id="UP001596180">
    <property type="component" value="Unassembled WGS sequence"/>
</dbReference>
<protein>
    <submittedName>
        <fullName evidence="2">DUF397 domain-containing protein</fullName>
    </submittedName>
</protein>
<sequence length="66" mass="7144">MSDLKWFKSSFSEASGNACIEVAVHDSERMAIRDSVRPALAFAIDRTAFSLFVNAARAGAVSHVDL</sequence>
<proteinExistence type="predicted"/>
<feature type="domain" description="DUF397" evidence="1">
    <location>
        <begin position="4"/>
        <end position="57"/>
    </location>
</feature>
<evidence type="ECO:0000313" key="3">
    <source>
        <dbReference type="Proteomes" id="UP001596180"/>
    </source>
</evidence>
<dbReference type="RefSeq" id="WP_381361088.1">
    <property type="nucleotide sequence ID" value="NZ_JBHSOA010000018.1"/>
</dbReference>
<evidence type="ECO:0000313" key="2">
    <source>
        <dbReference type="EMBL" id="MFC5852148.1"/>
    </source>
</evidence>
<gene>
    <name evidence="2" type="ORF">ACFPZI_10050</name>
</gene>
<name>A0ABW1DWY7_9ACTN</name>
<keyword evidence="3" id="KW-1185">Reference proteome</keyword>
<evidence type="ECO:0000259" key="1">
    <source>
        <dbReference type="Pfam" id="PF04149"/>
    </source>
</evidence>
<comment type="caution">
    <text evidence="2">The sequence shown here is derived from an EMBL/GenBank/DDBJ whole genome shotgun (WGS) entry which is preliminary data.</text>
</comment>
<dbReference type="Pfam" id="PF04149">
    <property type="entry name" value="DUF397"/>
    <property type="match status" value="1"/>
</dbReference>
<dbReference type="EMBL" id="JBHSOA010000018">
    <property type="protein sequence ID" value="MFC5852148.1"/>
    <property type="molecule type" value="Genomic_DNA"/>
</dbReference>